<dbReference type="EMBL" id="LR796316">
    <property type="protein sequence ID" value="CAB4136298.1"/>
    <property type="molecule type" value="Genomic_DNA"/>
</dbReference>
<gene>
    <name evidence="2" type="ORF">UFOVP302_49</name>
    <name evidence="3" type="ORF">UFOVP579_49</name>
</gene>
<proteinExistence type="predicted"/>
<accession>A0A6J5LPV7</accession>
<evidence type="ECO:0000313" key="2">
    <source>
        <dbReference type="EMBL" id="CAB4136298.1"/>
    </source>
</evidence>
<reference evidence="2" key="1">
    <citation type="submission" date="2020-04" db="EMBL/GenBank/DDBJ databases">
        <authorList>
            <person name="Chiriac C."/>
            <person name="Salcher M."/>
            <person name="Ghai R."/>
            <person name="Kavagutti S V."/>
        </authorList>
    </citation>
    <scope>NUCLEOTIDE SEQUENCE</scope>
</reference>
<keyword evidence="1" id="KW-0472">Membrane</keyword>
<evidence type="ECO:0000313" key="3">
    <source>
        <dbReference type="EMBL" id="CAB4168756.1"/>
    </source>
</evidence>
<feature type="transmembrane region" description="Helical" evidence="1">
    <location>
        <begin position="43"/>
        <end position="61"/>
    </location>
</feature>
<dbReference type="EMBL" id="LR796829">
    <property type="protein sequence ID" value="CAB4168756.1"/>
    <property type="molecule type" value="Genomic_DNA"/>
</dbReference>
<evidence type="ECO:0000256" key="1">
    <source>
        <dbReference type="SAM" id="Phobius"/>
    </source>
</evidence>
<sequence>MTIYKERQIKDTAENALMNYRLQASEEDKQKWIAKADKRMIRLWWLLIALAVSIILNLIQLRK</sequence>
<name>A0A6J5LPV7_9CAUD</name>
<organism evidence="2">
    <name type="scientific">uncultured Caudovirales phage</name>
    <dbReference type="NCBI Taxonomy" id="2100421"/>
    <lineage>
        <taxon>Viruses</taxon>
        <taxon>Duplodnaviria</taxon>
        <taxon>Heunggongvirae</taxon>
        <taxon>Uroviricota</taxon>
        <taxon>Caudoviricetes</taxon>
        <taxon>Peduoviridae</taxon>
        <taxon>Maltschvirus</taxon>
        <taxon>Maltschvirus maltsch</taxon>
    </lineage>
</organism>
<keyword evidence="1" id="KW-0812">Transmembrane</keyword>
<keyword evidence="1" id="KW-1133">Transmembrane helix</keyword>
<protein>
    <submittedName>
        <fullName evidence="2">Uncharacterized protein</fullName>
    </submittedName>
</protein>